<dbReference type="Pfam" id="PF00583">
    <property type="entry name" value="Acetyltransf_1"/>
    <property type="match status" value="1"/>
</dbReference>
<dbReference type="CDD" id="cd04301">
    <property type="entry name" value="NAT_SF"/>
    <property type="match status" value="1"/>
</dbReference>
<sequence length="142" mass="16108">MAWETEHKRLDPGTVLAGVAAGIADPLKARYYVAMHDLPLAGRETVGQPVGTLMLTTEWSDWRNGWWWWIQSVYVDPGHRRQGVFAALYRHVREQALAVPDVLGLRLYVEQDNKAALRTYEALGMRDAGYRLLAETFERPAG</sequence>
<dbReference type="InterPro" id="IPR016181">
    <property type="entry name" value="Acyl_CoA_acyltransferase"/>
</dbReference>
<dbReference type="SUPFAM" id="SSF55729">
    <property type="entry name" value="Acyl-CoA N-acyltransferases (Nat)"/>
    <property type="match status" value="1"/>
</dbReference>
<evidence type="ECO:0000313" key="2">
    <source>
        <dbReference type="EMBL" id="MBZ4038182.1"/>
    </source>
</evidence>
<dbReference type="PROSITE" id="PS51186">
    <property type="entry name" value="GNAT"/>
    <property type="match status" value="1"/>
</dbReference>
<feature type="domain" description="N-acetyltransferase" evidence="1">
    <location>
        <begin position="1"/>
        <end position="142"/>
    </location>
</feature>
<dbReference type="Proteomes" id="UP001430954">
    <property type="component" value="Unassembled WGS sequence"/>
</dbReference>
<accession>A0ABS7T2U0</accession>
<proteinExistence type="predicted"/>
<dbReference type="Gene3D" id="3.40.630.30">
    <property type="match status" value="1"/>
</dbReference>
<keyword evidence="3" id="KW-1185">Reference proteome</keyword>
<comment type="caution">
    <text evidence="2">The sequence shown here is derived from an EMBL/GenBank/DDBJ whole genome shotgun (WGS) entry which is preliminary data.</text>
</comment>
<evidence type="ECO:0000313" key="3">
    <source>
        <dbReference type="Proteomes" id="UP001430954"/>
    </source>
</evidence>
<name>A0ABS7T2U0_9GAMM</name>
<gene>
    <name evidence="2" type="ORF">K6753_01360</name>
</gene>
<protein>
    <submittedName>
        <fullName evidence="2">GNAT family N-acetyltransferase</fullName>
    </submittedName>
</protein>
<dbReference type="EMBL" id="JAINZW010000001">
    <property type="protein sequence ID" value="MBZ4038182.1"/>
    <property type="molecule type" value="Genomic_DNA"/>
</dbReference>
<dbReference type="InterPro" id="IPR000182">
    <property type="entry name" value="GNAT_dom"/>
</dbReference>
<evidence type="ECO:0000259" key="1">
    <source>
        <dbReference type="PROSITE" id="PS51186"/>
    </source>
</evidence>
<organism evidence="2 3">
    <name type="scientific">Novilysobacter selenitireducens</name>
    <dbReference type="NCBI Taxonomy" id="2872639"/>
    <lineage>
        <taxon>Bacteria</taxon>
        <taxon>Pseudomonadati</taxon>
        <taxon>Pseudomonadota</taxon>
        <taxon>Gammaproteobacteria</taxon>
        <taxon>Lysobacterales</taxon>
        <taxon>Lysobacteraceae</taxon>
        <taxon>Novilysobacter</taxon>
    </lineage>
</organism>
<reference evidence="2 3" key="1">
    <citation type="submission" date="2021-09" db="EMBL/GenBank/DDBJ databases">
        <title>Lysobacter sp. 13A isolated from the river sediment.</title>
        <authorList>
            <person name="Liu H."/>
            <person name="Li S."/>
            <person name="Mao S."/>
        </authorList>
    </citation>
    <scope>NUCLEOTIDE SEQUENCE [LARGE SCALE GENOMIC DNA]</scope>
    <source>
        <strain evidence="2 3">13A</strain>
    </source>
</reference>